<evidence type="ECO:0000259" key="1">
    <source>
        <dbReference type="Pfam" id="PF03781"/>
    </source>
</evidence>
<comment type="caution">
    <text evidence="2">The sequence shown here is derived from an EMBL/GenBank/DDBJ whole genome shotgun (WGS) entry which is preliminary data.</text>
</comment>
<dbReference type="PANTHER" id="PTHR23150:SF19">
    <property type="entry name" value="FORMYLGLYCINE-GENERATING ENZYME"/>
    <property type="match status" value="1"/>
</dbReference>
<reference evidence="2 3" key="1">
    <citation type="submission" date="2022-06" db="EMBL/GenBank/DDBJ databases">
        <title>Genomic Encyclopedia of Archaeal and Bacterial Type Strains, Phase II (KMG-II): from individual species to whole genera.</title>
        <authorList>
            <person name="Goeker M."/>
        </authorList>
    </citation>
    <scope>NUCLEOTIDE SEQUENCE [LARGE SCALE GENOMIC DNA]</scope>
    <source>
        <strain evidence="2 3">DSM 44255</strain>
    </source>
</reference>
<dbReference type="InterPro" id="IPR016187">
    <property type="entry name" value="CTDL_fold"/>
</dbReference>
<sequence>MRLDEVAASPHFREHAALAEREVVDLVGVLPLDPVELAALVEDPGVPQATRLAVGTVLAVLGDPRVGLVPRTCRIPAARARIGLEESDVDGVVAQWAHVGVEADWIRKESPPHSVLLAEFWLATYPVTNGEYRDFLAATDYPTRPTTWYLGAYPADRANHPVCGVGAEDADAYAHWLTARTGHPWRLPTEAEWEYAAAGPEGLEFPWGNKFDPSAANTRETGIHTTTPVGAFPTGRSPFGILDMAGNVEEYVADTYTPYPGGPYVADHLVQTMTEYRVARGGSFSRFGDLTRTRRRHGAFPGPLYPVGFRLATSVQAP</sequence>
<dbReference type="Pfam" id="PF03781">
    <property type="entry name" value="FGE-sulfatase"/>
    <property type="match status" value="1"/>
</dbReference>
<gene>
    <name evidence="2" type="ORF">LV75_005235</name>
</gene>
<feature type="domain" description="Sulfatase-modifying factor enzyme-like" evidence="1">
    <location>
        <begin position="100"/>
        <end position="312"/>
    </location>
</feature>
<organism evidence="2 3">
    <name type="scientific">Actinokineospora diospyrosa</name>
    <dbReference type="NCBI Taxonomy" id="103728"/>
    <lineage>
        <taxon>Bacteria</taxon>
        <taxon>Bacillati</taxon>
        <taxon>Actinomycetota</taxon>
        <taxon>Actinomycetes</taxon>
        <taxon>Pseudonocardiales</taxon>
        <taxon>Pseudonocardiaceae</taxon>
        <taxon>Actinokineospora</taxon>
    </lineage>
</organism>
<dbReference type="InterPro" id="IPR005532">
    <property type="entry name" value="SUMF_dom"/>
</dbReference>
<dbReference type="InterPro" id="IPR042095">
    <property type="entry name" value="SUMF_sf"/>
</dbReference>
<dbReference type="EMBL" id="JAMTCO010000013">
    <property type="protein sequence ID" value="MCP2272709.1"/>
    <property type="molecule type" value="Genomic_DNA"/>
</dbReference>
<evidence type="ECO:0000313" key="2">
    <source>
        <dbReference type="EMBL" id="MCP2272709.1"/>
    </source>
</evidence>
<evidence type="ECO:0000313" key="3">
    <source>
        <dbReference type="Proteomes" id="UP001205185"/>
    </source>
</evidence>
<dbReference type="SUPFAM" id="SSF56436">
    <property type="entry name" value="C-type lectin-like"/>
    <property type="match status" value="1"/>
</dbReference>
<accession>A0ABT1IJ87</accession>
<proteinExistence type="predicted"/>
<protein>
    <submittedName>
        <fullName evidence="2">Formylglycine-generating enzyme, required for sulfatase activity, contains SUMF1/FGE domain</fullName>
    </submittedName>
</protein>
<dbReference type="RefSeq" id="WP_253889631.1">
    <property type="nucleotide sequence ID" value="NZ_BAAAVB010000008.1"/>
</dbReference>
<name>A0ABT1IJ87_9PSEU</name>
<dbReference type="Gene3D" id="3.90.1580.10">
    <property type="entry name" value="paralog of FGE (formylglycine-generating enzyme)"/>
    <property type="match status" value="1"/>
</dbReference>
<keyword evidence="3" id="KW-1185">Reference proteome</keyword>
<dbReference type="Proteomes" id="UP001205185">
    <property type="component" value="Unassembled WGS sequence"/>
</dbReference>
<dbReference type="PANTHER" id="PTHR23150">
    <property type="entry name" value="SULFATASE MODIFYING FACTOR 1, 2"/>
    <property type="match status" value="1"/>
</dbReference>
<dbReference type="InterPro" id="IPR051043">
    <property type="entry name" value="Sulfatase_Mod_Factor_Kinase"/>
</dbReference>